<name>A0AA41VY49_PAPNU</name>
<protein>
    <recommendedName>
        <fullName evidence="11">Transcriptional elongation regulator MINIYO</fullName>
    </recommendedName>
</protein>
<sequence>MSTNKKKVIEIKQDSNLFELVGSIVEKGFSSESQSNNKISFPQPTVLPFPVARHRSHGPHWVPLGSEMDVDNGNEDEEDKDFDAVPSAFALPIQKKEKKGLSFNNWKEVLRRDSSSKGDEVAKSKERRVVKGKREREESGNLGKNSSTCEPILSRPMEIEREVSRRSMEVMREDVRDQAMLDSFPRNVEREQTSTSLEVQIDEENRSRLQQMSLDEIAEARAEILEKMNPGLLEKLKKRGENKVGKAKNLQSDTGCETGSRLDAKPIKEDLMSKEGPPSAEAKGSPTMIPKDVQIGGMKISSKPNSEIWNAWSERVEAARMLRFSLDGHVSGTVPEHSRYNADNIAERDFLRTEGDPGALGYTIKEAIALGRSMVAGQRSLGLQLLASVFEKALLKLQQSEVGCDMKKTCTNDKSVDWQAVWAFALGPEPDLALSLRMALDDNHISVVLASVKVIHCLLSCDLNERFFDMSQKMATYDKDIYTSPVFRSRPKIDVGFLQGGFWKYNAKPSSIIPLSDAAVDAENESEHTIQDDVVLAGQDIAAGLVRMGLLPRICYLLETDPAAGLEEYLISILIGLARHSPTCAVSIIQCPRLVQTIVSRFAGKDTHPSPSKIKIVTLVKVLAQSDKKNCINFIEKRVIFAVMWHLFKEPVPLDLWMKSGKEYCKLMSAMMIEQLRLWRVCVDYGYCVSYFTDIFPSLCTWLGTPFNELIEEHLLGEFASIAREAYILLGALVRRLPNLHYGEQLKAQTRESTNCNPESWSWSYVSPMVKFALKWISFESDPCLSEIFGCNKITSDNSQDPSLSSCLWVLSSVMYLLRGILVKVAPENANSLHESGGRVPWLPEFVPEIGLAILKNRYLNLGDTILSEGGSLIEELCHLRLHSNVELSLSAVCCLHRLVQLIVSLDKSIQLAKREIQNLSSSENSFSREGNILASGIVIWTQDQLRSVLETIMASVSSGWGKVHAIETFGRGGPAPGVGLGWGASGGGYWSWLILLDQTEARLLMNLLDIFQIDYRKQISTADNVNFTFVAQRIISVLGTSLTLGARDIIILENVFDFLLQPSVLKYLNLFVRRFLHLKRSVKPFTCEHTEEDYLRFSEILNSHFRNRWLCEKKKTKVVNSDIDLNQNASKKDGNALDTIYEDSEDKSDINAGNPHCTSLVVEWAHQRLPLPSHWFLSPISTVAGIGEAIDLPSSSGVQNHMCPPNHEEAFELAQSGLFLLLGLESLSAVPCSGLQASPISHVPLVWKIHSLSVVLLVGMSLLYDENSRNTYETLQDLYGLLLDESRSRRSIGPVAENLLLEKEDAVLKFQTDVHESYSTFVETLVEQFGAESYGDLFYARQVAIYLHHSVEVPVRVATWNALSGAHLLELLPPLEKCIAEAEGYLESEDNEGILEAYLKSWVSGTLDKASVRGSMAFTVALHHLSSFIFQDTADAKITLRNKIARSLLRDSSRKEQHEPLMLDLIRYAKTGTSQELKSELEKSDIANRFRVLTGACEGNSSLLSQVEKLKSFFL</sequence>
<gene>
    <name evidence="9" type="ORF">MKW94_021431</name>
</gene>
<comment type="similarity">
    <text evidence="2">Belongs to the RPAP1 family.</text>
</comment>
<evidence type="ECO:0000256" key="1">
    <source>
        <dbReference type="ARBA" id="ARBA00004123"/>
    </source>
</evidence>
<dbReference type="Pfam" id="PF08621">
    <property type="entry name" value="RPAP1_N"/>
    <property type="match status" value="1"/>
</dbReference>
<evidence type="ECO:0000256" key="4">
    <source>
        <dbReference type="ARBA" id="ARBA00023242"/>
    </source>
</evidence>
<evidence type="ECO:0000259" key="7">
    <source>
        <dbReference type="Pfam" id="PF08621"/>
    </source>
</evidence>
<comment type="subcellular location">
    <subcellularLocation>
        <location evidence="1">Nucleus</location>
    </subcellularLocation>
</comment>
<feature type="compositionally biased region" description="Basic and acidic residues" evidence="5">
    <location>
        <begin position="112"/>
        <end position="139"/>
    </location>
</feature>
<dbReference type="EMBL" id="JAJJMA010317841">
    <property type="protein sequence ID" value="MCL7049578.1"/>
    <property type="molecule type" value="Genomic_DNA"/>
</dbReference>
<evidence type="ECO:0008006" key="11">
    <source>
        <dbReference type="Google" id="ProtNLM"/>
    </source>
</evidence>
<feature type="compositionally biased region" description="Basic and acidic residues" evidence="5">
    <location>
        <begin position="260"/>
        <end position="273"/>
    </location>
</feature>
<organism evidence="9 10">
    <name type="scientific">Papaver nudicaule</name>
    <name type="common">Iceland poppy</name>
    <dbReference type="NCBI Taxonomy" id="74823"/>
    <lineage>
        <taxon>Eukaryota</taxon>
        <taxon>Viridiplantae</taxon>
        <taxon>Streptophyta</taxon>
        <taxon>Embryophyta</taxon>
        <taxon>Tracheophyta</taxon>
        <taxon>Spermatophyta</taxon>
        <taxon>Magnoliopsida</taxon>
        <taxon>Ranunculales</taxon>
        <taxon>Papaveraceae</taxon>
        <taxon>Papaveroideae</taxon>
        <taxon>Papaver</taxon>
    </lineage>
</organism>
<evidence type="ECO:0000256" key="3">
    <source>
        <dbReference type="ARBA" id="ARBA00023163"/>
    </source>
</evidence>
<proteinExistence type="inferred from homology"/>
<accession>A0AA41VY49</accession>
<evidence type="ECO:0000313" key="9">
    <source>
        <dbReference type="EMBL" id="MCL7049578.1"/>
    </source>
</evidence>
<dbReference type="InterPro" id="IPR016024">
    <property type="entry name" value="ARM-type_fold"/>
</dbReference>
<dbReference type="InterPro" id="IPR057989">
    <property type="entry name" value="TPR_RPAP1/MINIYO-like"/>
</dbReference>
<reference evidence="9" key="1">
    <citation type="submission" date="2022-03" db="EMBL/GenBank/DDBJ databases">
        <title>A functionally conserved STORR gene fusion in Papaver species that diverged 16.8 million years ago.</title>
        <authorList>
            <person name="Catania T."/>
        </authorList>
    </citation>
    <scope>NUCLEOTIDE SEQUENCE</scope>
    <source>
        <strain evidence="9">S-191538</strain>
    </source>
</reference>
<dbReference type="Pfam" id="PF25766">
    <property type="entry name" value="TPR_RPAP1"/>
    <property type="match status" value="1"/>
</dbReference>
<dbReference type="InterPro" id="IPR055326">
    <property type="entry name" value="MINIYO"/>
</dbReference>
<dbReference type="Proteomes" id="UP001177140">
    <property type="component" value="Unassembled WGS sequence"/>
</dbReference>
<comment type="caution">
    <text evidence="9">The sequence shown here is derived from an EMBL/GenBank/DDBJ whole genome shotgun (WGS) entry which is preliminary data.</text>
</comment>
<feature type="domain" description="RPAP1 N-terminal" evidence="7">
    <location>
        <begin position="200"/>
        <end position="243"/>
    </location>
</feature>
<evidence type="ECO:0000256" key="2">
    <source>
        <dbReference type="ARBA" id="ARBA00009953"/>
    </source>
</evidence>
<dbReference type="InterPro" id="IPR013930">
    <property type="entry name" value="RPAP1_N"/>
</dbReference>
<dbReference type="Pfam" id="PF08620">
    <property type="entry name" value="RPAP1_C"/>
    <property type="match status" value="1"/>
</dbReference>
<evidence type="ECO:0000313" key="10">
    <source>
        <dbReference type="Proteomes" id="UP001177140"/>
    </source>
</evidence>
<evidence type="ECO:0000256" key="5">
    <source>
        <dbReference type="SAM" id="MobiDB-lite"/>
    </source>
</evidence>
<feature type="region of interest" description="Disordered" evidence="5">
    <location>
        <begin position="244"/>
        <end position="290"/>
    </location>
</feature>
<evidence type="ECO:0000259" key="8">
    <source>
        <dbReference type="Pfam" id="PF25766"/>
    </source>
</evidence>
<dbReference type="PANTHER" id="PTHR47605:SF2">
    <property type="entry name" value="TRANSCRIPTIONAL ELONGATION REGULATOR MINIYO"/>
    <property type="match status" value="1"/>
</dbReference>
<dbReference type="SUPFAM" id="SSF48371">
    <property type="entry name" value="ARM repeat"/>
    <property type="match status" value="1"/>
</dbReference>
<feature type="domain" description="RPAP1 C-terminal" evidence="6">
    <location>
        <begin position="322"/>
        <end position="393"/>
    </location>
</feature>
<dbReference type="InterPro" id="IPR013929">
    <property type="entry name" value="RPAP1_C"/>
</dbReference>
<keyword evidence="10" id="KW-1185">Reference proteome</keyword>
<evidence type="ECO:0000259" key="6">
    <source>
        <dbReference type="Pfam" id="PF08620"/>
    </source>
</evidence>
<dbReference type="PANTHER" id="PTHR47605">
    <property type="entry name" value="TRANSCRIPTIONAL ELONGATION REGULATOR MINIYO"/>
    <property type="match status" value="1"/>
</dbReference>
<feature type="region of interest" description="Disordered" evidence="5">
    <location>
        <begin position="112"/>
        <end position="151"/>
    </location>
</feature>
<keyword evidence="3" id="KW-0804">Transcription</keyword>
<feature type="domain" description="RPAP1/MINIYO-like TPR repeats" evidence="8">
    <location>
        <begin position="1303"/>
        <end position="1436"/>
    </location>
</feature>
<keyword evidence="4" id="KW-0539">Nucleus</keyword>